<proteinExistence type="predicted"/>
<dbReference type="RefSeq" id="WP_366481345.1">
    <property type="nucleotide sequence ID" value="NZ_JBHMDI010000133.1"/>
</dbReference>
<dbReference type="InterPro" id="IPR032710">
    <property type="entry name" value="NTF2-like_dom_sf"/>
</dbReference>
<evidence type="ECO:0000256" key="1">
    <source>
        <dbReference type="SAM" id="MobiDB-lite"/>
    </source>
</evidence>
<gene>
    <name evidence="2" type="ORF">ACFFUA_30615</name>
</gene>
<dbReference type="Gene3D" id="3.10.450.50">
    <property type="match status" value="1"/>
</dbReference>
<dbReference type="EMBL" id="JBHMDI010000133">
    <property type="protein sequence ID" value="MFB9351729.1"/>
    <property type="molecule type" value="Genomic_DNA"/>
</dbReference>
<evidence type="ECO:0000313" key="2">
    <source>
        <dbReference type="EMBL" id="MFB9351729.1"/>
    </source>
</evidence>
<protein>
    <submittedName>
        <fullName evidence="2">Nuclear transport factor 2 family protein</fullName>
    </submittedName>
</protein>
<reference evidence="2 3" key="1">
    <citation type="submission" date="2024-09" db="EMBL/GenBank/DDBJ databases">
        <authorList>
            <person name="Sun Q."/>
            <person name="Mori K."/>
        </authorList>
    </citation>
    <scope>NUCLEOTIDE SEQUENCE [LARGE SCALE GENOMIC DNA]</scope>
    <source>
        <strain evidence="2 3">JCM 9767</strain>
    </source>
</reference>
<name>A0ABV5LHV4_9ACTN</name>
<feature type="compositionally biased region" description="Basic and acidic residues" evidence="1">
    <location>
        <begin position="16"/>
        <end position="25"/>
    </location>
</feature>
<comment type="caution">
    <text evidence="2">The sequence shown here is derived from an EMBL/GenBank/DDBJ whole genome shotgun (WGS) entry which is preliminary data.</text>
</comment>
<dbReference type="Proteomes" id="UP001589753">
    <property type="component" value="Unassembled WGS sequence"/>
</dbReference>
<feature type="region of interest" description="Disordered" evidence="1">
    <location>
        <begin position="109"/>
        <end position="128"/>
    </location>
</feature>
<feature type="region of interest" description="Disordered" evidence="1">
    <location>
        <begin position="1"/>
        <end position="25"/>
    </location>
</feature>
<organism evidence="2 3">
    <name type="scientific">Streptomyces heliomycini</name>
    <dbReference type="NCBI Taxonomy" id="284032"/>
    <lineage>
        <taxon>Bacteria</taxon>
        <taxon>Bacillati</taxon>
        <taxon>Actinomycetota</taxon>
        <taxon>Actinomycetes</taxon>
        <taxon>Kitasatosporales</taxon>
        <taxon>Streptomycetaceae</taxon>
        <taxon>Streptomyces</taxon>
    </lineage>
</organism>
<feature type="compositionally biased region" description="Basic and acidic residues" evidence="1">
    <location>
        <begin position="70"/>
        <end position="83"/>
    </location>
</feature>
<dbReference type="SUPFAM" id="SSF54427">
    <property type="entry name" value="NTF2-like"/>
    <property type="match status" value="1"/>
</dbReference>
<sequence>MSGSDEPAGRYPASGNERDPAGRRAMADGLWTDDAGCADPIVAAEGRDAIDDVVATARRQFPGPGCRPAGKADGHHDVAHPAREPAPAGGPAVIAGLAVMVTGRARPRRVHGFPDPVLTDTIAPGAGS</sequence>
<feature type="region of interest" description="Disordered" evidence="1">
    <location>
        <begin position="61"/>
        <end position="90"/>
    </location>
</feature>
<keyword evidence="3" id="KW-1185">Reference proteome</keyword>
<evidence type="ECO:0000313" key="3">
    <source>
        <dbReference type="Proteomes" id="UP001589753"/>
    </source>
</evidence>
<accession>A0ABV5LHV4</accession>